<evidence type="ECO:0000313" key="2">
    <source>
        <dbReference type="Proteomes" id="UP000032274"/>
    </source>
</evidence>
<feature type="non-terminal residue" evidence="1">
    <location>
        <position position="153"/>
    </location>
</feature>
<organism evidence="1 2">
    <name type="scientific">Staphylococcus aureus</name>
    <dbReference type="NCBI Taxonomy" id="1280"/>
    <lineage>
        <taxon>Bacteria</taxon>
        <taxon>Bacillati</taxon>
        <taxon>Bacillota</taxon>
        <taxon>Bacilli</taxon>
        <taxon>Bacillales</taxon>
        <taxon>Staphylococcaceae</taxon>
        <taxon>Staphylococcus</taxon>
    </lineage>
</organism>
<name>A0AA40MKV2_STAAU</name>
<feature type="non-terminal residue" evidence="1">
    <location>
        <position position="1"/>
    </location>
</feature>
<dbReference type="EMBL" id="JXIG01000415">
    <property type="protein sequence ID" value="KIU01384.1"/>
    <property type="molecule type" value="Genomic_DNA"/>
</dbReference>
<proteinExistence type="predicted"/>
<evidence type="ECO:0000313" key="1">
    <source>
        <dbReference type="EMBL" id="KIU01384.1"/>
    </source>
</evidence>
<dbReference type="AlphaFoldDB" id="A0AA40MKV2"/>
<reference evidence="1 2" key="1">
    <citation type="submission" date="2015-01" db="EMBL/GenBank/DDBJ databases">
        <title>Characterization of Swiss Staphylococcus aureus strains involved in food poisoning.</title>
        <authorList>
            <person name="Crovadore J."/>
            <person name="Chablais R."/>
            <person name="Tonacini J."/>
            <person name="Schnyder B."/>
            <person name="Lefort F."/>
        </authorList>
    </citation>
    <scope>NUCLEOTIDE SEQUENCE [LARGE SCALE GENOMIC DNA]</scope>
    <source>
        <strain evidence="1 2">SA-120</strain>
    </source>
</reference>
<comment type="caution">
    <text evidence="1">The sequence shown here is derived from an EMBL/GenBank/DDBJ whole genome shotgun (WGS) entry which is preliminary data.</text>
</comment>
<dbReference type="Proteomes" id="UP000032274">
    <property type="component" value="Unassembled WGS sequence"/>
</dbReference>
<accession>A0AA40MKV2</accession>
<sequence>EVDLALEIFDAVDLRRLRRRQAAGRHDVVAARDIGAVIGRDQPARRRIIPGRLRHLGAEPDIATQVVAVGNEAEIAQDLRLGGVFLRPGPRSIELGIEGVAVVDGLDVAARAWIPVPVPGAADVAAFFKRHRREARLAQAVQQIETGETGADH</sequence>
<gene>
    <name evidence="1" type="ORF">QU38_01910</name>
</gene>
<protein>
    <submittedName>
        <fullName evidence="1">Uncharacterized protein</fullName>
    </submittedName>
</protein>
<dbReference type="AntiFam" id="ANF00192">
    <property type="entry name" value="Shadow ORF (opposite ethA)"/>
</dbReference>